<evidence type="ECO:0000313" key="2">
    <source>
        <dbReference type="EMBL" id="MPN38582.1"/>
    </source>
</evidence>
<dbReference type="EMBL" id="VSSQ01093906">
    <property type="protein sequence ID" value="MPN38582.1"/>
    <property type="molecule type" value="Genomic_DNA"/>
</dbReference>
<accession>A0A645HJL5</accession>
<sequence>MHFHAVEEFLPHAPLHLLLAFFNFRSRSVIDRIQIRAIGIVEKNLRTDHEQDSGRQNRVDRKGGGQIESFGKMEYGNLLSGGRMIPK</sequence>
<organism evidence="2">
    <name type="scientific">bioreactor metagenome</name>
    <dbReference type="NCBI Taxonomy" id="1076179"/>
    <lineage>
        <taxon>unclassified sequences</taxon>
        <taxon>metagenomes</taxon>
        <taxon>ecological metagenomes</taxon>
    </lineage>
</organism>
<feature type="compositionally biased region" description="Basic and acidic residues" evidence="1">
    <location>
        <begin position="46"/>
        <end position="63"/>
    </location>
</feature>
<reference evidence="2" key="1">
    <citation type="submission" date="2019-08" db="EMBL/GenBank/DDBJ databases">
        <authorList>
            <person name="Kucharzyk K."/>
            <person name="Murdoch R.W."/>
            <person name="Higgins S."/>
            <person name="Loffler F."/>
        </authorList>
    </citation>
    <scope>NUCLEOTIDE SEQUENCE</scope>
</reference>
<proteinExistence type="predicted"/>
<gene>
    <name evidence="2" type="ORF">SDC9_186106</name>
</gene>
<dbReference type="AlphaFoldDB" id="A0A645HJL5"/>
<comment type="caution">
    <text evidence="2">The sequence shown here is derived from an EMBL/GenBank/DDBJ whole genome shotgun (WGS) entry which is preliminary data.</text>
</comment>
<name>A0A645HJL5_9ZZZZ</name>
<protein>
    <submittedName>
        <fullName evidence="2">Uncharacterized protein</fullName>
    </submittedName>
</protein>
<feature type="region of interest" description="Disordered" evidence="1">
    <location>
        <begin position="46"/>
        <end position="69"/>
    </location>
</feature>
<evidence type="ECO:0000256" key="1">
    <source>
        <dbReference type="SAM" id="MobiDB-lite"/>
    </source>
</evidence>